<feature type="region of interest" description="Disordered" evidence="1">
    <location>
        <begin position="776"/>
        <end position="807"/>
    </location>
</feature>
<accession>A0A2H1G413</accession>
<feature type="compositionally biased region" description="Low complexity" evidence="1">
    <location>
        <begin position="578"/>
        <end position="589"/>
    </location>
</feature>
<protein>
    <submittedName>
        <fullName evidence="2">Uncharacterized protein</fullName>
    </submittedName>
</protein>
<feature type="region of interest" description="Disordered" evidence="1">
    <location>
        <begin position="326"/>
        <end position="435"/>
    </location>
</feature>
<feature type="compositionally biased region" description="Basic and acidic residues" evidence="1">
    <location>
        <begin position="426"/>
        <end position="435"/>
    </location>
</feature>
<evidence type="ECO:0000256" key="1">
    <source>
        <dbReference type="SAM" id="MobiDB-lite"/>
    </source>
</evidence>
<dbReference type="EMBL" id="LT854255">
    <property type="protein sequence ID" value="SMR48307.1"/>
    <property type="molecule type" value="Genomic_DNA"/>
</dbReference>
<feature type="compositionally biased region" description="Low complexity" evidence="1">
    <location>
        <begin position="644"/>
        <end position="656"/>
    </location>
</feature>
<feature type="compositionally biased region" description="Polar residues" evidence="1">
    <location>
        <begin position="742"/>
        <end position="756"/>
    </location>
</feature>
<feature type="region of interest" description="Disordered" evidence="1">
    <location>
        <begin position="619"/>
        <end position="764"/>
    </location>
</feature>
<feature type="compositionally biased region" description="Low complexity" evidence="1">
    <location>
        <begin position="347"/>
        <end position="359"/>
    </location>
</feature>
<feature type="compositionally biased region" description="Low complexity" evidence="1">
    <location>
        <begin position="727"/>
        <end position="741"/>
    </location>
</feature>
<reference evidence="3" key="1">
    <citation type="submission" date="2017-05" db="EMBL/GenBank/DDBJ databases">
        <authorList>
            <person name="Song R."/>
            <person name="Chenine A.L."/>
            <person name="Ruprecht R.M."/>
        </authorList>
    </citation>
    <scope>NUCLEOTIDE SEQUENCE [LARGE SCALE GENOMIC DNA]</scope>
</reference>
<dbReference type="AlphaFoldDB" id="A0A2H1G413"/>
<evidence type="ECO:0000313" key="3">
    <source>
        <dbReference type="Proteomes" id="UP000245764"/>
    </source>
</evidence>
<gene>
    <name evidence="2" type="ORF">ZT1E4_G3697</name>
</gene>
<evidence type="ECO:0000313" key="2">
    <source>
        <dbReference type="EMBL" id="SMR48307.1"/>
    </source>
</evidence>
<feature type="region of interest" description="Disordered" evidence="1">
    <location>
        <begin position="567"/>
        <end position="596"/>
    </location>
</feature>
<feature type="compositionally biased region" description="Pro residues" evidence="1">
    <location>
        <begin position="779"/>
        <end position="807"/>
    </location>
</feature>
<proteinExistence type="predicted"/>
<name>A0A2H1G413_ZYMTR</name>
<feature type="compositionally biased region" description="Polar residues" evidence="1">
    <location>
        <begin position="567"/>
        <end position="577"/>
    </location>
</feature>
<feature type="region of interest" description="Disordered" evidence="1">
    <location>
        <begin position="132"/>
        <end position="167"/>
    </location>
</feature>
<sequence length="907" mass="98857">MQPRSTSYKEPAARVGLRGICEMKPDERPGHEVLRDFWDRITALAKAYTRYTKEEVEQSESITTESIDLFHEFGPQLWRRPEPGKQRPWLYTAGEGWNGVLYESDIFFDNIDDQEFLRSTTIDLVRRKINTSVKGRKSSAPPQNRSPTRSEEPPAPPIKCPANASGKNGHRDAASFAKYGICWFDTKDDKIGHNGGPSFEEVVVGFYDRTDGGTKTDRVEPTVFDVDVKTNPIPAECLSCITEDRAYLLQITWSRFNEGEMRKRVPTYTARLGNREVFALLRPVPSEDQGRVPTQYPLWQFWKIGGGYTESVFLAELSAHEQRSIAEEMRRQQRSGPLRRIRRLTLKASAPAAGPAQSQGKKRARGPAAGGSGGDLFAECTVRDEDDDDPSEETKKRTKCSPGDEGQRAERDIANSGHDQGTGDTAARDPISRKDELAVFRKPTTTIPTEAQYISDQDWNKALQKAQSSDAKVGKIGRRKLREYSHAGRIQETDEGVLAVTPCKRCAVSKNSYVCRVYKDPSSTGVTSCGFCASRGRSGCHAVAPRGQAVVAQEEVASPVQPLQALQASASRTQLEASSSRTSTLSPSLAGSDLGTEPETLQLGRMQPLQAIAAAATKLEASASSRSSTTAPTLLDKAKESKQQAEQQTQAQPARASARQEPSAEPQSDQSESAQGQSAQGQSAQGQSAQVQSARAYSTPTQSAPSPTPKAQPSKVQAAQSLPAPPVQLQSAQAPAPQAQSNKVQTAQSFPAQPTEAQPARVPAPQTTALPTQLNEVQPAPPTQTQPLQPQPIPPQPAESMHAPPPPIPPFRFTLCLKSSILKGTKFISLTDVMTVEEVFASLQKNLDRPFGGKEILTFFVNIPSDDREEDEPYRIDKGDSEDGWEVVVGMVKEGGLGKLSGVVEAE</sequence>
<organism evidence="2 3">
    <name type="scientific">Zymoseptoria tritici ST99CH_1E4</name>
    <dbReference type="NCBI Taxonomy" id="1276532"/>
    <lineage>
        <taxon>Eukaryota</taxon>
        <taxon>Fungi</taxon>
        <taxon>Dikarya</taxon>
        <taxon>Ascomycota</taxon>
        <taxon>Pezizomycotina</taxon>
        <taxon>Dothideomycetes</taxon>
        <taxon>Dothideomycetidae</taxon>
        <taxon>Mycosphaerellales</taxon>
        <taxon>Mycosphaerellaceae</taxon>
        <taxon>Zymoseptoria</taxon>
    </lineage>
</organism>
<dbReference type="Proteomes" id="UP000245764">
    <property type="component" value="Chromosome 3"/>
</dbReference>
<feature type="compositionally biased region" description="Low complexity" evidence="1">
    <location>
        <begin position="667"/>
        <end position="705"/>
    </location>
</feature>
<feature type="compositionally biased region" description="Low complexity" evidence="1">
    <location>
        <begin position="619"/>
        <end position="633"/>
    </location>
</feature>